<evidence type="ECO:0000256" key="5">
    <source>
        <dbReference type="ARBA" id="ARBA00023077"/>
    </source>
</evidence>
<evidence type="ECO:0000256" key="6">
    <source>
        <dbReference type="ARBA" id="ARBA00023136"/>
    </source>
</evidence>
<keyword evidence="7 8" id="KW-0998">Cell outer membrane</keyword>
<comment type="similarity">
    <text evidence="8 9">Belongs to the TonB-dependent receptor family.</text>
</comment>
<dbReference type="CDD" id="cd01347">
    <property type="entry name" value="ligand_gated_channel"/>
    <property type="match status" value="1"/>
</dbReference>
<evidence type="ECO:0000256" key="4">
    <source>
        <dbReference type="ARBA" id="ARBA00022692"/>
    </source>
</evidence>
<dbReference type="PANTHER" id="PTHR47234">
    <property type="match status" value="1"/>
</dbReference>
<dbReference type="Gene3D" id="2.40.170.20">
    <property type="entry name" value="TonB-dependent receptor, beta-barrel domain"/>
    <property type="match status" value="1"/>
</dbReference>
<comment type="caution">
    <text evidence="13">The sequence shown here is derived from an EMBL/GenBank/DDBJ whole genome shotgun (WGS) entry which is preliminary data.</text>
</comment>
<organism evidence="13 14">
    <name type="scientific">Thiopseudomonas denitrificans</name>
    <dbReference type="NCBI Taxonomy" id="1501432"/>
    <lineage>
        <taxon>Bacteria</taxon>
        <taxon>Pseudomonadati</taxon>
        <taxon>Pseudomonadota</taxon>
        <taxon>Gammaproteobacteria</taxon>
        <taxon>Pseudomonadales</taxon>
        <taxon>Pseudomonadaceae</taxon>
        <taxon>Thiopseudomonas</taxon>
    </lineage>
</organism>
<dbReference type="InterPro" id="IPR039426">
    <property type="entry name" value="TonB-dep_rcpt-like"/>
</dbReference>
<protein>
    <submittedName>
        <fullName evidence="13">Iron complex outermembrane receptor protein</fullName>
    </submittedName>
</protein>
<dbReference type="Pfam" id="PF00593">
    <property type="entry name" value="TonB_dep_Rec_b-barrel"/>
    <property type="match status" value="1"/>
</dbReference>
<evidence type="ECO:0000256" key="8">
    <source>
        <dbReference type="PROSITE-ProRule" id="PRU01360"/>
    </source>
</evidence>
<keyword evidence="2 8" id="KW-0813">Transport</keyword>
<dbReference type="Proteomes" id="UP000294575">
    <property type="component" value="Unassembled WGS sequence"/>
</dbReference>
<evidence type="ECO:0000313" key="14">
    <source>
        <dbReference type="Proteomes" id="UP000294575"/>
    </source>
</evidence>
<dbReference type="InterPro" id="IPR037066">
    <property type="entry name" value="Plug_dom_sf"/>
</dbReference>
<feature type="domain" description="TonB-dependent receptor-like beta-barrel" evidence="11">
    <location>
        <begin position="267"/>
        <end position="745"/>
    </location>
</feature>
<keyword evidence="5 9" id="KW-0798">TonB box</keyword>
<evidence type="ECO:0000256" key="10">
    <source>
        <dbReference type="SAM" id="SignalP"/>
    </source>
</evidence>
<evidence type="ECO:0000313" key="13">
    <source>
        <dbReference type="EMBL" id="TDQ38232.1"/>
    </source>
</evidence>
<evidence type="ECO:0000256" key="7">
    <source>
        <dbReference type="ARBA" id="ARBA00023237"/>
    </source>
</evidence>
<accession>A0A4R6TZC5</accession>
<keyword evidence="14" id="KW-1185">Reference proteome</keyword>
<keyword evidence="4 8" id="KW-0812">Transmembrane</keyword>
<evidence type="ECO:0000256" key="2">
    <source>
        <dbReference type="ARBA" id="ARBA00022448"/>
    </source>
</evidence>
<dbReference type="PANTHER" id="PTHR47234:SF3">
    <property type="entry name" value="SECRETIN_TONB SHORT N-TERMINAL DOMAIN-CONTAINING PROTEIN"/>
    <property type="match status" value="1"/>
</dbReference>
<sequence length="790" mass="86565">MIKIPGYLFLALGMSTAFANQQADEYYQLPLEQLMQVETQAKARVGSLGGKRNALDAEVPIDVITAAELESSGHSSLTRALAALVPGFNAPAPSIADGTDHAAPFTLRGLNPDQVLVLVNGKRLHQSSLLHNNGTVGRGSSSVDLNIIPLAAISRVEILRDSASAQYGSDAIAGTINIILKGYGQPSQARMHYGQTGQGDGQNKLASLFHSIPLRGDGFINLTGAWRDRGRTNRAGRDMADGGRINTRFGDADSRDGSFLLNAELLRGDTTFYSHALYNRRHSRAGAYFRHADDDGNITELYPSGFLPKIAPKISDYSLTGGAKGIFNDGTDWDLSYTHGHNDFHFYVKNSLNASLGPTSPTAFDAGSTHYTQQALNLALSKKIGLHTLSYGYEVRQEHYRIRAGDRASYEQGTHGGINSPGGAQGFPGFSPDNEVSERRQTHSVYGDLNYRLSQRWTLDTAARLAHHNDFGSAFGGKLALRFRPIDNLLLRTSLNTGFRAPSLTQSHFSYTGSYRNTANSAPTLWGNFAVDHPVSRALGAKKLKVEKSTHLSMGLVFQPTPNLTASLDGFVTDIHDRIMPTTYISADSAPAAKPVLDQYNIDGAVYFANALKTRTHGVDLRLDYNLDLKQDATLKLLSGYQYSKTRIKNVRQPAGMLGQDGNNIMLDTFNRVLVKQGQPADRINLHSKYSTRAYDLVFNLNRYGKYASTLDSNKVVFAAKWTLDAELAYHFGQALTLALGGLNLLDTMPDKWEDSGYPMSAADKVVPYSQYSPFGFNGRYYYMRAAYKF</sequence>
<dbReference type="Pfam" id="PF07715">
    <property type="entry name" value="Plug"/>
    <property type="match status" value="1"/>
</dbReference>
<reference evidence="13 14" key="1">
    <citation type="submission" date="2019-03" db="EMBL/GenBank/DDBJ databases">
        <title>Genomic Encyclopedia of Type Strains, Phase IV (KMG-IV): sequencing the most valuable type-strain genomes for metagenomic binning, comparative biology and taxonomic classification.</title>
        <authorList>
            <person name="Goeker M."/>
        </authorList>
    </citation>
    <scope>NUCLEOTIDE SEQUENCE [LARGE SCALE GENOMIC DNA]</scope>
    <source>
        <strain evidence="13 14">DSM 28679</strain>
    </source>
</reference>
<evidence type="ECO:0000256" key="9">
    <source>
        <dbReference type="RuleBase" id="RU003357"/>
    </source>
</evidence>
<keyword evidence="3 8" id="KW-1134">Transmembrane beta strand</keyword>
<proteinExistence type="inferred from homology"/>
<dbReference type="GO" id="GO:0009279">
    <property type="term" value="C:cell outer membrane"/>
    <property type="evidence" value="ECO:0007669"/>
    <property type="project" value="UniProtKB-SubCell"/>
</dbReference>
<comment type="subcellular location">
    <subcellularLocation>
        <location evidence="1 8">Cell outer membrane</location>
        <topology evidence="1 8">Multi-pass membrane protein</topology>
    </subcellularLocation>
</comment>
<keyword evidence="10" id="KW-0732">Signal</keyword>
<feature type="domain" description="TonB-dependent receptor plug" evidence="12">
    <location>
        <begin position="56"/>
        <end position="175"/>
    </location>
</feature>
<evidence type="ECO:0000259" key="11">
    <source>
        <dbReference type="Pfam" id="PF00593"/>
    </source>
</evidence>
<feature type="signal peptide" evidence="10">
    <location>
        <begin position="1"/>
        <end position="19"/>
    </location>
</feature>
<evidence type="ECO:0000256" key="1">
    <source>
        <dbReference type="ARBA" id="ARBA00004571"/>
    </source>
</evidence>
<dbReference type="RefSeq" id="WP_101497236.1">
    <property type="nucleotide sequence ID" value="NZ_LNJZ01000008.1"/>
</dbReference>
<dbReference type="EMBL" id="SNYK01000005">
    <property type="protein sequence ID" value="TDQ38232.1"/>
    <property type="molecule type" value="Genomic_DNA"/>
</dbReference>
<evidence type="ECO:0000259" key="12">
    <source>
        <dbReference type="Pfam" id="PF07715"/>
    </source>
</evidence>
<dbReference type="PROSITE" id="PS52016">
    <property type="entry name" value="TONB_DEPENDENT_REC_3"/>
    <property type="match status" value="1"/>
</dbReference>
<dbReference type="SUPFAM" id="SSF56935">
    <property type="entry name" value="Porins"/>
    <property type="match status" value="1"/>
</dbReference>
<keyword evidence="13" id="KW-0675">Receptor</keyword>
<gene>
    <name evidence="13" type="ORF">DFQ45_105143</name>
</gene>
<dbReference type="OrthoDB" id="9805434at2"/>
<evidence type="ECO:0000256" key="3">
    <source>
        <dbReference type="ARBA" id="ARBA00022452"/>
    </source>
</evidence>
<keyword evidence="6 8" id="KW-0472">Membrane</keyword>
<name>A0A4R6TZC5_9GAMM</name>
<dbReference type="InterPro" id="IPR000531">
    <property type="entry name" value="Beta-barrel_TonB"/>
</dbReference>
<dbReference type="AlphaFoldDB" id="A0A4R6TZC5"/>
<feature type="chain" id="PRO_5020591860" evidence="10">
    <location>
        <begin position="20"/>
        <end position="790"/>
    </location>
</feature>
<dbReference type="InterPro" id="IPR012910">
    <property type="entry name" value="Plug_dom"/>
</dbReference>
<dbReference type="InterPro" id="IPR036942">
    <property type="entry name" value="Beta-barrel_TonB_sf"/>
</dbReference>
<dbReference type="Gene3D" id="2.170.130.10">
    <property type="entry name" value="TonB-dependent receptor, plug domain"/>
    <property type="match status" value="1"/>
</dbReference>